<dbReference type="AlphaFoldDB" id="A0A1J9P0Z7"/>
<evidence type="ECO:0000313" key="3">
    <source>
        <dbReference type="Proteomes" id="UP000242791"/>
    </source>
</evidence>
<proteinExistence type="predicted"/>
<dbReference type="Proteomes" id="UP000242791">
    <property type="component" value="Unassembled WGS sequence"/>
</dbReference>
<evidence type="ECO:0000256" key="1">
    <source>
        <dbReference type="SAM" id="MobiDB-lite"/>
    </source>
</evidence>
<protein>
    <submittedName>
        <fullName evidence="2">Uncharacterized protein</fullName>
    </submittedName>
</protein>
<reference evidence="2 3" key="1">
    <citation type="submission" date="2015-08" db="EMBL/GenBank/DDBJ databases">
        <title>Emmonsia species relationships and genome sequence.</title>
        <authorList>
            <person name="Cuomo C.A."/>
            <person name="Schwartz I.S."/>
            <person name="Kenyon C."/>
            <person name="De Hoog G.S."/>
            <person name="Govender N.P."/>
            <person name="Botha A."/>
            <person name="Moreno L."/>
            <person name="De Vries M."/>
            <person name="Munoz J.F."/>
            <person name="Stielow J.B."/>
        </authorList>
    </citation>
    <scope>NUCLEOTIDE SEQUENCE [LARGE SCALE GENOMIC DNA]</scope>
    <source>
        <strain evidence="2 3">EI222</strain>
    </source>
</reference>
<comment type="caution">
    <text evidence="2">The sequence shown here is derived from an EMBL/GenBank/DDBJ whole genome shotgun (WGS) entry which is preliminary data.</text>
</comment>
<evidence type="ECO:0000313" key="2">
    <source>
        <dbReference type="EMBL" id="OJD10016.1"/>
    </source>
</evidence>
<organism evidence="2 3">
    <name type="scientific">Blastomyces percursus</name>
    <dbReference type="NCBI Taxonomy" id="1658174"/>
    <lineage>
        <taxon>Eukaryota</taxon>
        <taxon>Fungi</taxon>
        <taxon>Dikarya</taxon>
        <taxon>Ascomycota</taxon>
        <taxon>Pezizomycotina</taxon>
        <taxon>Eurotiomycetes</taxon>
        <taxon>Eurotiomycetidae</taxon>
        <taxon>Onygenales</taxon>
        <taxon>Ajellomycetaceae</taxon>
        <taxon>Blastomyces</taxon>
    </lineage>
</organism>
<gene>
    <name evidence="2" type="ORF">ACJ73_09979</name>
</gene>
<dbReference type="VEuPathDB" id="FungiDB:ACJ73_09979"/>
<dbReference type="STRING" id="1658174.A0A1J9P0Z7"/>
<accession>A0A1J9P0Z7</accession>
<feature type="region of interest" description="Disordered" evidence="1">
    <location>
        <begin position="1"/>
        <end position="63"/>
    </location>
</feature>
<keyword evidence="3" id="KW-1185">Reference proteome</keyword>
<sequence length="111" mass="12279">MGDSISAPFSAPAPTPTTARRARPRLDTRNLGSALPVPDDHDDVHAQRSPSPSPRVAEELPTVHEPYKRFSARHAQNHDLGPKWHKEYSDLDIFAGRVLIIDFVKQGASSF</sequence>
<dbReference type="EMBL" id="LGTZ01003193">
    <property type="protein sequence ID" value="OJD10016.1"/>
    <property type="molecule type" value="Genomic_DNA"/>
</dbReference>
<dbReference type="OrthoDB" id="10532999at2759"/>
<name>A0A1J9P0Z7_9EURO</name>